<feature type="compositionally biased region" description="Polar residues" evidence="1">
    <location>
        <begin position="80"/>
        <end position="99"/>
    </location>
</feature>
<protein>
    <recommendedName>
        <fullName evidence="5">Transmembrane protein</fullName>
    </recommendedName>
</protein>
<gene>
    <name evidence="3" type="ORF">POCTA_138.1.T0140346</name>
</gene>
<dbReference type="Proteomes" id="UP000683925">
    <property type="component" value="Unassembled WGS sequence"/>
</dbReference>
<evidence type="ECO:0000256" key="1">
    <source>
        <dbReference type="SAM" id="MobiDB-lite"/>
    </source>
</evidence>
<comment type="caution">
    <text evidence="3">The sequence shown here is derived from an EMBL/GenBank/DDBJ whole genome shotgun (WGS) entry which is preliminary data.</text>
</comment>
<dbReference type="AlphaFoldDB" id="A0A8S1ST74"/>
<reference evidence="3" key="1">
    <citation type="submission" date="2021-01" db="EMBL/GenBank/DDBJ databases">
        <authorList>
            <consortium name="Genoscope - CEA"/>
            <person name="William W."/>
        </authorList>
    </citation>
    <scope>NUCLEOTIDE SEQUENCE</scope>
</reference>
<dbReference type="EMBL" id="CAJJDP010000014">
    <property type="protein sequence ID" value="CAD8143130.1"/>
    <property type="molecule type" value="Genomic_DNA"/>
</dbReference>
<feature type="transmembrane region" description="Helical" evidence="2">
    <location>
        <begin position="174"/>
        <end position="190"/>
    </location>
</feature>
<feature type="region of interest" description="Disordered" evidence="1">
    <location>
        <begin position="79"/>
        <end position="99"/>
    </location>
</feature>
<evidence type="ECO:0000256" key="2">
    <source>
        <dbReference type="SAM" id="Phobius"/>
    </source>
</evidence>
<evidence type="ECO:0000313" key="4">
    <source>
        <dbReference type="Proteomes" id="UP000683925"/>
    </source>
</evidence>
<proteinExistence type="predicted"/>
<name>A0A8S1ST74_PAROT</name>
<evidence type="ECO:0008006" key="5">
    <source>
        <dbReference type="Google" id="ProtNLM"/>
    </source>
</evidence>
<organism evidence="3 4">
    <name type="scientific">Paramecium octaurelia</name>
    <dbReference type="NCBI Taxonomy" id="43137"/>
    <lineage>
        <taxon>Eukaryota</taxon>
        <taxon>Sar</taxon>
        <taxon>Alveolata</taxon>
        <taxon>Ciliophora</taxon>
        <taxon>Intramacronucleata</taxon>
        <taxon>Oligohymenophorea</taxon>
        <taxon>Peniculida</taxon>
        <taxon>Parameciidae</taxon>
        <taxon>Paramecium</taxon>
    </lineage>
</organism>
<keyword evidence="2" id="KW-0472">Membrane</keyword>
<keyword evidence="2" id="KW-0812">Transmembrane</keyword>
<keyword evidence="4" id="KW-1185">Reference proteome</keyword>
<sequence>MSYHNRYYQIRTLIKQPKRKLITQFFIEEIKDQLRQSENKDQRLKDIIHIIQGKYNEQKHYYLYLKQQASFQSEKHYNGVNYSSQSNKGGQLDSAPSNSSRLKHQQQNILQLIALNNKINSRMELLTKIKTLELIQCYMKITISDYSTNEIQFRNDQQIEVEVKDEGQEEINNYIYFIFIDIVVIIAVQII</sequence>
<keyword evidence="2" id="KW-1133">Transmembrane helix</keyword>
<accession>A0A8S1ST74</accession>
<evidence type="ECO:0000313" key="3">
    <source>
        <dbReference type="EMBL" id="CAD8143130.1"/>
    </source>
</evidence>